<evidence type="ECO:0008006" key="4">
    <source>
        <dbReference type="Google" id="ProtNLM"/>
    </source>
</evidence>
<reference evidence="2 3" key="1">
    <citation type="submission" date="2019-02" db="EMBL/GenBank/DDBJ databases">
        <title>Arundinibacter roseus gen. nov., sp. nov., a new member of the family Cytophagaceae.</title>
        <authorList>
            <person name="Szuroczki S."/>
            <person name="Khayer B."/>
            <person name="Sproer C."/>
            <person name="Toumi M."/>
            <person name="Szabo A."/>
            <person name="Felfoldi T."/>
            <person name="Schumann P."/>
            <person name="Toth E."/>
        </authorList>
    </citation>
    <scope>NUCLEOTIDE SEQUENCE [LARGE SCALE GENOMIC DNA]</scope>
    <source>
        <strain evidence="2 3">DMA-k-7a</strain>
    </source>
</reference>
<keyword evidence="3" id="KW-1185">Reference proteome</keyword>
<accession>A0A4R4KH19</accession>
<dbReference type="RefSeq" id="WP_132115896.1">
    <property type="nucleotide sequence ID" value="NZ_SMJU01000004.1"/>
</dbReference>
<dbReference type="Proteomes" id="UP000295706">
    <property type="component" value="Unassembled WGS sequence"/>
</dbReference>
<evidence type="ECO:0000313" key="2">
    <source>
        <dbReference type="EMBL" id="TDB67093.1"/>
    </source>
</evidence>
<organism evidence="2 3">
    <name type="scientific">Arundinibacter roseus</name>
    <dbReference type="NCBI Taxonomy" id="2070510"/>
    <lineage>
        <taxon>Bacteria</taxon>
        <taxon>Pseudomonadati</taxon>
        <taxon>Bacteroidota</taxon>
        <taxon>Cytophagia</taxon>
        <taxon>Cytophagales</taxon>
        <taxon>Spirosomataceae</taxon>
        <taxon>Arundinibacter</taxon>
    </lineage>
</organism>
<dbReference type="EMBL" id="SMJU01000004">
    <property type="protein sequence ID" value="TDB67093.1"/>
    <property type="molecule type" value="Genomic_DNA"/>
</dbReference>
<sequence>MNEYAITSTPIRYENLIQGNLKFLIIEQVFFDEKVCIGDRLMIKERCAIKGEFTGRSAEFMITSVEKSFTMKGLHEAFLGLSITKISEKLNGSI</sequence>
<name>A0A4R4KH19_9BACT</name>
<proteinExistence type="predicted"/>
<comment type="caution">
    <text evidence="2">The sequence shown here is derived from an EMBL/GenBank/DDBJ whole genome shotgun (WGS) entry which is preliminary data.</text>
</comment>
<protein>
    <recommendedName>
        <fullName evidence="4">DUF3850 domain-containing protein</fullName>
    </recommendedName>
</protein>
<dbReference type="EMBL" id="SMJU01000004">
    <property type="protein sequence ID" value="TDB66844.1"/>
    <property type="molecule type" value="Genomic_DNA"/>
</dbReference>
<gene>
    <name evidence="1" type="ORF">EZE20_06880</name>
    <name evidence="2" type="ORF">EZE20_08240</name>
</gene>
<dbReference type="AlphaFoldDB" id="A0A4R4KH19"/>
<evidence type="ECO:0000313" key="3">
    <source>
        <dbReference type="Proteomes" id="UP000295706"/>
    </source>
</evidence>
<evidence type="ECO:0000313" key="1">
    <source>
        <dbReference type="EMBL" id="TDB66844.1"/>
    </source>
</evidence>